<gene>
    <name evidence="2" type="ORF">ACG0Z6_01035</name>
</gene>
<dbReference type="Pfam" id="PF00583">
    <property type="entry name" value="Acetyltransf_1"/>
    <property type="match status" value="1"/>
</dbReference>
<organism evidence="2 3">
    <name type="scientific">Roseateles rivi</name>
    <dbReference type="NCBI Taxonomy" id="3299028"/>
    <lineage>
        <taxon>Bacteria</taxon>
        <taxon>Pseudomonadati</taxon>
        <taxon>Pseudomonadota</taxon>
        <taxon>Betaproteobacteria</taxon>
        <taxon>Burkholderiales</taxon>
        <taxon>Sphaerotilaceae</taxon>
        <taxon>Roseateles</taxon>
    </lineage>
</organism>
<dbReference type="EC" id="2.3.1.-" evidence="2"/>
<name>A0ABW7FR58_9BURK</name>
<dbReference type="Proteomes" id="UP001606099">
    <property type="component" value="Unassembled WGS sequence"/>
</dbReference>
<reference evidence="2 3" key="1">
    <citation type="submission" date="2024-08" db="EMBL/GenBank/DDBJ databases">
        <authorList>
            <person name="Lu H."/>
        </authorList>
    </citation>
    <scope>NUCLEOTIDE SEQUENCE [LARGE SCALE GENOMIC DNA]</scope>
    <source>
        <strain evidence="2 3">BYS180W</strain>
    </source>
</reference>
<keyword evidence="2" id="KW-0012">Acyltransferase</keyword>
<dbReference type="CDD" id="cd04301">
    <property type="entry name" value="NAT_SF"/>
    <property type="match status" value="1"/>
</dbReference>
<sequence length="178" mass="19534">MNSVAIRHVEKFPEPDFSRLSREVFADIQQSSVELASTLAAESSTSTSGGLAHPPMYRLGAYLEEELVGWSCGWMERGNVFYMANSGVVSTHRRRGVYSSLLSAIREYASANGAVAIRSQHSVLNNPVIIAKLQAGFHVSGLSQSAQMGTLVELTFHFSEKRHGLFRTRSLPYVTPDA</sequence>
<dbReference type="PROSITE" id="PS51186">
    <property type="entry name" value="GNAT"/>
    <property type="match status" value="1"/>
</dbReference>
<dbReference type="GO" id="GO:0016746">
    <property type="term" value="F:acyltransferase activity"/>
    <property type="evidence" value="ECO:0007669"/>
    <property type="project" value="UniProtKB-KW"/>
</dbReference>
<proteinExistence type="predicted"/>
<dbReference type="SUPFAM" id="SSF55729">
    <property type="entry name" value="Acyl-CoA N-acyltransferases (Nat)"/>
    <property type="match status" value="1"/>
</dbReference>
<dbReference type="EMBL" id="JBIGHZ010000001">
    <property type="protein sequence ID" value="MFG6446819.1"/>
    <property type="molecule type" value="Genomic_DNA"/>
</dbReference>
<keyword evidence="2" id="KW-0808">Transferase</keyword>
<dbReference type="Gene3D" id="3.40.630.30">
    <property type="match status" value="1"/>
</dbReference>
<dbReference type="InterPro" id="IPR000182">
    <property type="entry name" value="GNAT_dom"/>
</dbReference>
<evidence type="ECO:0000313" key="2">
    <source>
        <dbReference type="EMBL" id="MFG6446819.1"/>
    </source>
</evidence>
<feature type="domain" description="N-acetyltransferase" evidence="1">
    <location>
        <begin position="4"/>
        <end position="157"/>
    </location>
</feature>
<protein>
    <submittedName>
        <fullName evidence="2">GNAT family N-acetyltransferase</fullName>
        <ecNumber evidence="2">2.3.1.-</ecNumber>
    </submittedName>
</protein>
<dbReference type="InterPro" id="IPR016181">
    <property type="entry name" value="Acyl_CoA_acyltransferase"/>
</dbReference>
<evidence type="ECO:0000313" key="3">
    <source>
        <dbReference type="Proteomes" id="UP001606099"/>
    </source>
</evidence>
<dbReference type="RefSeq" id="WP_394457971.1">
    <property type="nucleotide sequence ID" value="NZ_JBIGHZ010000001.1"/>
</dbReference>
<keyword evidence="3" id="KW-1185">Reference proteome</keyword>
<comment type="caution">
    <text evidence="2">The sequence shown here is derived from an EMBL/GenBank/DDBJ whole genome shotgun (WGS) entry which is preliminary data.</text>
</comment>
<accession>A0ABW7FR58</accession>
<evidence type="ECO:0000259" key="1">
    <source>
        <dbReference type="PROSITE" id="PS51186"/>
    </source>
</evidence>